<dbReference type="InterPro" id="IPR029010">
    <property type="entry name" value="ThuA-like"/>
</dbReference>
<dbReference type="InterPro" id="IPR029062">
    <property type="entry name" value="Class_I_gatase-like"/>
</dbReference>
<evidence type="ECO:0000259" key="1">
    <source>
        <dbReference type="Pfam" id="PF06283"/>
    </source>
</evidence>
<evidence type="ECO:0000313" key="2">
    <source>
        <dbReference type="EMBL" id="HJE51115.1"/>
    </source>
</evidence>
<dbReference type="Gene3D" id="3.40.50.880">
    <property type="match status" value="1"/>
</dbReference>
<dbReference type="SUPFAM" id="SSF52317">
    <property type="entry name" value="Class I glutamine amidotransferase-like"/>
    <property type="match status" value="1"/>
</dbReference>
<reference evidence="2" key="1">
    <citation type="journal article" date="2021" name="PeerJ">
        <title>Extensive microbial diversity within the chicken gut microbiome revealed by metagenomics and culture.</title>
        <authorList>
            <person name="Gilroy R."/>
            <person name="Ravi A."/>
            <person name="Getino M."/>
            <person name="Pursley I."/>
            <person name="Horton D.L."/>
            <person name="Alikhan N.F."/>
            <person name="Baker D."/>
            <person name="Gharbi K."/>
            <person name="Hall N."/>
            <person name="Watson M."/>
            <person name="Adriaenssens E.M."/>
            <person name="Foster-Nyarko E."/>
            <person name="Jarju S."/>
            <person name="Secka A."/>
            <person name="Antonio M."/>
            <person name="Oren A."/>
            <person name="Chaudhuri R.R."/>
            <person name="La Ragione R."/>
            <person name="Hildebrand F."/>
            <person name="Pallen M.J."/>
        </authorList>
    </citation>
    <scope>NUCLEOTIDE SEQUENCE</scope>
    <source>
        <strain evidence="2">ChiGjej3B3-7470</strain>
    </source>
</reference>
<organism evidence="2 3">
    <name type="scientific">Tessaracoccus flavescens</name>
    <dbReference type="NCBI Taxonomy" id="399497"/>
    <lineage>
        <taxon>Bacteria</taxon>
        <taxon>Bacillati</taxon>
        <taxon>Actinomycetota</taxon>
        <taxon>Actinomycetes</taxon>
        <taxon>Propionibacteriales</taxon>
        <taxon>Propionibacteriaceae</taxon>
        <taxon>Tessaracoccus</taxon>
    </lineage>
</organism>
<dbReference type="Pfam" id="PF06283">
    <property type="entry name" value="ThuA"/>
    <property type="match status" value="1"/>
</dbReference>
<dbReference type="AlphaFoldDB" id="A0A921EP42"/>
<comment type="caution">
    <text evidence="2">The sequence shown here is derived from an EMBL/GenBank/DDBJ whole genome shotgun (WGS) entry which is preliminary data.</text>
</comment>
<feature type="domain" description="ThuA-like" evidence="1">
    <location>
        <begin position="21"/>
        <end position="215"/>
    </location>
</feature>
<gene>
    <name evidence="2" type="ORF">K8V15_03915</name>
</gene>
<protein>
    <submittedName>
        <fullName evidence="2">ThuA domain-containing protein</fullName>
    </submittedName>
</protein>
<evidence type="ECO:0000313" key="3">
    <source>
        <dbReference type="Proteomes" id="UP000712713"/>
    </source>
</evidence>
<name>A0A921EP42_9ACTN</name>
<dbReference type="Proteomes" id="UP000712713">
    <property type="component" value="Unassembled WGS sequence"/>
</dbReference>
<sequence length="219" mass="24269">MARILIASGVGPYADPWHPFERTSPVIAEILREAGHEVELRETDPGSLLDLDTFDLLVVNAGGGIADAEEEPSDSFDDDLQALKRYLENEGRVLSIHTSNGAFGQLPEWRKAVGGNWGPNSFHPDIADAKFDPSPGGIGHLVWKGLKDIEVFDESYSGLDIDREVLPLVQHTTDGETHVMGWAVGDRVLFDGLGHDERSYQSESRRKLLVNEVEWLLRD</sequence>
<proteinExistence type="predicted"/>
<reference evidence="2" key="2">
    <citation type="submission" date="2021-09" db="EMBL/GenBank/DDBJ databases">
        <authorList>
            <person name="Gilroy R."/>
        </authorList>
    </citation>
    <scope>NUCLEOTIDE SEQUENCE</scope>
    <source>
        <strain evidence="2">ChiGjej3B3-7470</strain>
    </source>
</reference>
<dbReference type="EMBL" id="DYZF01000092">
    <property type="protein sequence ID" value="HJE51115.1"/>
    <property type="molecule type" value="Genomic_DNA"/>
</dbReference>
<accession>A0A921EP42</accession>